<proteinExistence type="predicted"/>
<comment type="caution">
    <text evidence="2">The sequence shown here is derived from an EMBL/GenBank/DDBJ whole genome shotgun (WGS) entry which is preliminary data.</text>
</comment>
<dbReference type="EMBL" id="CAJOXS020000005">
    <property type="protein sequence ID" value="CAH6219229.1"/>
    <property type="molecule type" value="Genomic_DNA"/>
</dbReference>
<evidence type="ECO:0000256" key="1">
    <source>
        <dbReference type="SAM" id="MobiDB-lite"/>
    </source>
</evidence>
<feature type="region of interest" description="Disordered" evidence="1">
    <location>
        <begin position="22"/>
        <end position="41"/>
    </location>
</feature>
<organism evidence="2 3">
    <name type="scientific">Klebsiella variicola</name>
    <dbReference type="NCBI Taxonomy" id="244366"/>
    <lineage>
        <taxon>Bacteria</taxon>
        <taxon>Pseudomonadati</taxon>
        <taxon>Pseudomonadota</taxon>
        <taxon>Gammaproteobacteria</taxon>
        <taxon>Enterobacterales</taxon>
        <taxon>Enterobacteriaceae</taxon>
        <taxon>Klebsiella/Raoultella group</taxon>
        <taxon>Klebsiella</taxon>
        <taxon>Klebsiella pneumoniae complex</taxon>
    </lineage>
</organism>
<gene>
    <name evidence="2" type="ORF">AN2335V1_4480</name>
</gene>
<sequence length="339" mass="34670">MASQQQDVTGLSRDAAHANQTLSPIFDQEKEQNRLATAQKTGEIGRQVSDVLVTQGKLNAQAAQSDPAARAAARAKLVAGGNGSPSEEQISAQVSRTATADYDTGGKYQKVAQAVTAAMQGLAGGNLAQAASGAVSPYVAEIIHRQTPDCDTDCKGKLAEDVAEGNAVVSAHLADTVGLGILPKGALVTAAISGGANTAIQYATTSEVNYIDALIATWVGAATSKTGWLGTVGWNAAGGAISSYLKGDNPFTGGLSNGLASGVGYGAGKLIELPMDKIYYPMKPWKDWIWTDVGMGISKPLPINPVPGIAGNASGSAVTEILNDQAGKTGVKFQKGNQK</sequence>
<accession>A0A9P0YD42</accession>
<protein>
    <submittedName>
        <fullName evidence="2">tRNA nuclease CdiA</fullName>
    </submittedName>
</protein>
<dbReference type="AlphaFoldDB" id="A0A9P0YD42"/>
<evidence type="ECO:0000313" key="3">
    <source>
        <dbReference type="Proteomes" id="UP000789617"/>
    </source>
</evidence>
<dbReference type="Proteomes" id="UP000789617">
    <property type="component" value="Unassembled WGS sequence"/>
</dbReference>
<keyword evidence="3" id="KW-1185">Reference proteome</keyword>
<dbReference type="RefSeq" id="WP_224229379.1">
    <property type="nucleotide sequence ID" value="NZ_BQTQ01000004.1"/>
</dbReference>
<reference evidence="2" key="1">
    <citation type="submission" date="2022-05" db="EMBL/GenBank/DDBJ databases">
        <authorList>
            <person name="Alioto T."/>
            <person name="Alioto T."/>
            <person name="Gomez Garrido J."/>
        </authorList>
    </citation>
    <scope>NUCLEOTIDE SEQUENCE</scope>
    <source>
        <strain evidence="2">0</strain>
    </source>
</reference>
<name>A0A9P0YD42_KLEVA</name>
<evidence type="ECO:0000313" key="2">
    <source>
        <dbReference type="EMBL" id="CAH6219229.1"/>
    </source>
</evidence>